<evidence type="ECO:0000313" key="2">
    <source>
        <dbReference type="EMBL" id="RDU62016.1"/>
    </source>
</evidence>
<reference evidence="2 3" key="1">
    <citation type="submission" date="2018-04" db="EMBL/GenBank/DDBJ databases">
        <title>Novel Campyloabacter and Helicobacter Species and Strains.</title>
        <authorList>
            <person name="Mannion A.J."/>
            <person name="Shen Z."/>
            <person name="Fox J.G."/>
        </authorList>
    </citation>
    <scope>NUCLEOTIDE SEQUENCE [LARGE SCALE GENOMIC DNA]</scope>
    <source>
        <strain evidence="2 3">MIT 99-5101</strain>
    </source>
</reference>
<dbReference type="GO" id="GO:0003677">
    <property type="term" value="F:DNA binding"/>
    <property type="evidence" value="ECO:0007669"/>
    <property type="project" value="InterPro"/>
</dbReference>
<dbReference type="RefSeq" id="WP_115552077.1">
    <property type="nucleotide sequence ID" value="NZ_CAORSE010000013.1"/>
</dbReference>
<keyword evidence="3" id="KW-1185">Reference proteome</keyword>
<evidence type="ECO:0000313" key="3">
    <source>
        <dbReference type="Proteomes" id="UP000256650"/>
    </source>
</evidence>
<organism evidence="2 3">
    <name type="scientific">Helicobacter ganmani</name>
    <dbReference type="NCBI Taxonomy" id="60246"/>
    <lineage>
        <taxon>Bacteria</taxon>
        <taxon>Pseudomonadati</taxon>
        <taxon>Campylobacterota</taxon>
        <taxon>Epsilonproteobacteria</taxon>
        <taxon>Campylobacterales</taxon>
        <taxon>Helicobacteraceae</taxon>
        <taxon>Helicobacter</taxon>
    </lineage>
</organism>
<feature type="domain" description="HTH cro/C1-type" evidence="1">
    <location>
        <begin position="54"/>
        <end position="111"/>
    </location>
</feature>
<evidence type="ECO:0000259" key="1">
    <source>
        <dbReference type="PROSITE" id="PS50943"/>
    </source>
</evidence>
<dbReference type="AlphaFoldDB" id="A0A3D8IAP4"/>
<dbReference type="InterPro" id="IPR010982">
    <property type="entry name" value="Lambda_DNA-bd_dom_sf"/>
</dbReference>
<accession>A0A3D8IAP4</accession>
<dbReference type="InterPro" id="IPR001387">
    <property type="entry name" value="Cro/C1-type_HTH"/>
</dbReference>
<dbReference type="Proteomes" id="UP000256650">
    <property type="component" value="Unassembled WGS sequence"/>
</dbReference>
<protein>
    <recommendedName>
        <fullName evidence="1">HTH cro/C1-type domain-containing protein</fullName>
    </recommendedName>
</protein>
<dbReference type="CDD" id="cd00093">
    <property type="entry name" value="HTH_XRE"/>
    <property type="match status" value="1"/>
</dbReference>
<dbReference type="Gene3D" id="1.10.260.40">
    <property type="entry name" value="lambda repressor-like DNA-binding domains"/>
    <property type="match status" value="1"/>
</dbReference>
<dbReference type="PROSITE" id="PS50943">
    <property type="entry name" value="HTH_CROC1"/>
    <property type="match status" value="1"/>
</dbReference>
<sequence length="116" mass="13007">MVKLTYASCNSPTNNNKDSGTNNNSKDRISCFFCSCCTSTQTTKENKLNKGKNVAKIRKEKGISQLELSLRLGHKSVSIVASAERFYRGAHFNIEHLLMIAEILEVDICEFFKPSL</sequence>
<dbReference type="SUPFAM" id="SSF47413">
    <property type="entry name" value="lambda repressor-like DNA-binding domains"/>
    <property type="match status" value="1"/>
</dbReference>
<dbReference type="Pfam" id="PF01381">
    <property type="entry name" value="HTH_3"/>
    <property type="match status" value="1"/>
</dbReference>
<dbReference type="EMBL" id="NXLS01000009">
    <property type="protein sequence ID" value="RDU62016.1"/>
    <property type="molecule type" value="Genomic_DNA"/>
</dbReference>
<gene>
    <name evidence="2" type="ORF">CQA43_08015</name>
</gene>
<comment type="caution">
    <text evidence="2">The sequence shown here is derived from an EMBL/GenBank/DDBJ whole genome shotgun (WGS) entry which is preliminary data.</text>
</comment>
<name>A0A3D8IAP4_9HELI</name>
<dbReference type="OrthoDB" id="5360811at2"/>
<proteinExistence type="predicted"/>